<accession>A0A0F9SCA8</accession>
<dbReference type="EMBL" id="LAZR01000711">
    <property type="protein sequence ID" value="KKN59917.1"/>
    <property type="molecule type" value="Genomic_DNA"/>
</dbReference>
<comment type="caution">
    <text evidence="1">The sequence shown here is derived from an EMBL/GenBank/DDBJ whole genome shotgun (WGS) entry which is preliminary data.</text>
</comment>
<organism evidence="1">
    <name type="scientific">marine sediment metagenome</name>
    <dbReference type="NCBI Taxonomy" id="412755"/>
    <lineage>
        <taxon>unclassified sequences</taxon>
        <taxon>metagenomes</taxon>
        <taxon>ecological metagenomes</taxon>
    </lineage>
</organism>
<reference evidence="1" key="1">
    <citation type="journal article" date="2015" name="Nature">
        <title>Complex archaea that bridge the gap between prokaryotes and eukaryotes.</title>
        <authorList>
            <person name="Spang A."/>
            <person name="Saw J.H."/>
            <person name="Jorgensen S.L."/>
            <person name="Zaremba-Niedzwiedzka K."/>
            <person name="Martijn J."/>
            <person name="Lind A.E."/>
            <person name="van Eijk R."/>
            <person name="Schleper C."/>
            <person name="Guy L."/>
            <person name="Ettema T.J."/>
        </authorList>
    </citation>
    <scope>NUCLEOTIDE SEQUENCE</scope>
</reference>
<proteinExistence type="predicted"/>
<dbReference type="AlphaFoldDB" id="A0A0F9SCA8"/>
<sequence length="132" mass="14031">MPQAQTGKTGSTPKVVRVNADDSNAVLYRNLGNGRRLPFMWGTSVTLASGTDEVVVSSGVSFNDHDVAAGIVLITPTNSASAAKNYYISKDTGTNKVTLVVNTNTVALSFDVMIMLGVGYDFISTHTNQIWS</sequence>
<name>A0A0F9SCA8_9ZZZZ</name>
<evidence type="ECO:0000313" key="1">
    <source>
        <dbReference type="EMBL" id="KKN59917.1"/>
    </source>
</evidence>
<gene>
    <name evidence="1" type="ORF">LCGC14_0537420</name>
</gene>
<protein>
    <submittedName>
        <fullName evidence="1">Uncharacterized protein</fullName>
    </submittedName>
</protein>